<dbReference type="RefSeq" id="WP_055545118.1">
    <property type="nucleotide sequence ID" value="NZ_CP023699.1"/>
</dbReference>
<dbReference type="KEGG" id="ska:CP970_25245"/>
<dbReference type="Proteomes" id="UP000325529">
    <property type="component" value="Chromosome"/>
</dbReference>
<evidence type="ECO:0000313" key="1">
    <source>
        <dbReference type="EMBL" id="QEU93766.1"/>
    </source>
</evidence>
<organism evidence="1 2">
    <name type="scientific">Streptomyces kanamyceticus</name>
    <dbReference type="NCBI Taxonomy" id="1967"/>
    <lineage>
        <taxon>Bacteria</taxon>
        <taxon>Bacillati</taxon>
        <taxon>Actinomycetota</taxon>
        <taxon>Actinomycetes</taxon>
        <taxon>Kitasatosporales</taxon>
        <taxon>Streptomycetaceae</taxon>
        <taxon>Streptomyces</taxon>
    </lineage>
</organism>
<name>A0A5J6GL47_STRKN</name>
<dbReference type="AlphaFoldDB" id="A0A5J6GL47"/>
<gene>
    <name evidence="1" type="ORF">CP970_25245</name>
</gene>
<proteinExistence type="predicted"/>
<protein>
    <submittedName>
        <fullName evidence="1">Uncharacterized protein</fullName>
    </submittedName>
</protein>
<evidence type="ECO:0000313" key="2">
    <source>
        <dbReference type="Proteomes" id="UP000325529"/>
    </source>
</evidence>
<accession>A0A5J6GL47</accession>
<dbReference type="EMBL" id="CP023699">
    <property type="protein sequence ID" value="QEU93766.1"/>
    <property type="molecule type" value="Genomic_DNA"/>
</dbReference>
<reference evidence="1 2" key="1">
    <citation type="submission" date="2017-09" db="EMBL/GenBank/DDBJ databases">
        <authorList>
            <person name="Lee N."/>
            <person name="Cho B.-K."/>
        </authorList>
    </citation>
    <scope>NUCLEOTIDE SEQUENCE [LARGE SCALE GENOMIC DNA]</scope>
    <source>
        <strain evidence="1 2">ATCC 12853</strain>
    </source>
</reference>
<keyword evidence="2" id="KW-1185">Reference proteome</keyword>
<sequence>MTDATEFDSGEIVVDTTRAKIVKVAGEGGSGTLVVMRPSGLAWVVGAEDLRYATEVERRDWDLTVRMLGGMKGSRRLPAPVPCCDHCGALQSERASLLARNESTDKIDEQMVVHAARAHP</sequence>